<keyword evidence="7" id="KW-0812">Transmembrane</keyword>
<sequence>MSSPSPLEGVAPHIRNLLTTLHKQSTTQESAITDADFESQTFDDVMRDKFIALDEDKSQYLYQLCRIINAKTVVEAGTSFGVSTIYLALAVSANVAATGGTGRVIATENEPTKASKAREHWAQCGDAVTNVIDLREGDLRETLKRDIEAVDLLLLDIWTPMALPTLKLILPHMRYGAVVVADNTIAAADKYKELLDFMRDPSSGFVNMTLPFNNGLELILGISVFLVLLSYPFRSSIVPSVVPASSPPIARALPARTLLSRPLSRDGTTIPKIIHQTWFPAGSNMSERAQDWVHGMRTQNSDWEYVLWDDETNRMLVEQYFPWFLQTYDSLPKEILRADVVRNLYMYLFGGMYADVDTEALRPVAPLFAGHETALAAHEDILSSAPSFQKTTVQRAFLGRMARTVDILSSAAVPNGWMASPPGHPFWLLPVLNVIEHPEGTGDGSVEGLTGPGALSLMIKKYWDNFKDNSLREHACKTIQRRQASWQLFCDESELAMGAHMQDALVLLPEKQIYPFSWVDDANNASVCQAAWENPTFDPEECKRLMEVEAWPSYFITYCTHSWGEMAYQELNGGKRPTWNITLDILSWVFWSNLTVLFNKWILDSTEFRYPILLTTWHLIFATVVTQVLARTTTFLDGRKNIEMNSRLYARTMVPIGLLYSGSLVFGNIVYLYLNISFIQMLKAAGPVVTLLVSWSWGVATPSMEVLINILIITCSVGLAVSGEIQFSLLGIFYQMASLVCDANRLVMMQILLSEDGQKMDPLVSLYYTAPVCAVMNSIIAWNTELRDFHWSVVPNTGYLTLLANAVVGFMLNVSIFVLIGKTSGLTTTLVSIPKNILLIVASVVLWHTHVSTIQIVGYSIALLGLVHIVRGNFANMVFTIAIYSIVLLLATISQSLAKNILPLGSAKQDEPLPPSQDPFYTPDEDWEASEPGTILKTRSVTIGSIIKLPTPLQSAHQLLYRTTNAQNQPSYAVTTVLIPINAQFDRLLSYQVAYDSPNLDCSPSYTIQFGAPTAVDDPVLELSILAEPFMLAGIPLSIPDYEGIESSYTVGTQAAYGVLDSLRAVLNSTDITGIQSNATTTLFGYSGGASASEWAGELQASYAPDVNIAGAAIGGLPVNATQAFPTIDGTSNSGLLVGGLNGIANAFPPIAEYIEEHLKPEFKSEFDLAMTMCAASVFNSSDGYVPQLADKNISAFFDNGWAVVSEFAELLDTVWVMGQHGVPEFPMFVFQGTADTTVGSLGNATDLVQQYCNDGAIIHYAQVAGADHIPALFRGYPRAQSFLMDIYNGVVPDKCTDTEVLII</sequence>
<dbReference type="OrthoDB" id="6418713at2759"/>
<protein>
    <submittedName>
        <fullName evidence="9">Secretory lipase</fullName>
    </submittedName>
</protein>
<dbReference type="eggNOG" id="ENOG502S2P7">
    <property type="taxonomic scope" value="Eukaryota"/>
</dbReference>
<evidence type="ECO:0000256" key="6">
    <source>
        <dbReference type="ARBA" id="ARBA00023453"/>
    </source>
</evidence>
<proteinExistence type="inferred from homology"/>
<dbReference type="PROSITE" id="PS51682">
    <property type="entry name" value="SAM_OMT_I"/>
    <property type="match status" value="1"/>
</dbReference>
<dbReference type="VEuPathDB" id="FungiDB:AO090701001285"/>
<dbReference type="Gene3D" id="3.40.50.1820">
    <property type="entry name" value="alpha/beta hydrolase"/>
    <property type="match status" value="1"/>
</dbReference>
<feature type="transmembrane region" description="Helical" evidence="7">
    <location>
        <begin position="840"/>
        <end position="867"/>
    </location>
</feature>
<feature type="transmembrane region" description="Helical" evidence="7">
    <location>
        <begin position="798"/>
        <end position="820"/>
    </location>
</feature>
<feature type="transmembrane region" description="Helical" evidence="7">
    <location>
        <begin position="732"/>
        <end position="753"/>
    </location>
</feature>
<evidence type="ECO:0000256" key="3">
    <source>
        <dbReference type="ARBA" id="ARBA00022679"/>
    </source>
</evidence>
<gene>
    <name evidence="9" type="ORF">OAory_01042620</name>
</gene>
<organism evidence="9 10">
    <name type="scientific">Aspergillus oryzae</name>
    <name type="common">Yellow koji mold</name>
    <dbReference type="NCBI Taxonomy" id="5062"/>
    <lineage>
        <taxon>Eukaryota</taxon>
        <taxon>Fungi</taxon>
        <taxon>Dikarya</taxon>
        <taxon>Ascomycota</taxon>
        <taxon>Pezizomycotina</taxon>
        <taxon>Eurotiomycetes</taxon>
        <taxon>Eurotiomycetidae</taxon>
        <taxon>Eurotiales</taxon>
        <taxon>Aspergillaceae</taxon>
        <taxon>Aspergillus</taxon>
        <taxon>Aspergillus subgen. Circumdati</taxon>
    </lineage>
</organism>
<feature type="transmembrane region" description="Helical" evidence="7">
    <location>
        <begin position="610"/>
        <end position="630"/>
    </location>
</feature>
<dbReference type="SUPFAM" id="SSF53474">
    <property type="entry name" value="alpha/beta-Hydrolases"/>
    <property type="match status" value="1"/>
</dbReference>
<dbReference type="Pfam" id="PF03583">
    <property type="entry name" value="LIP"/>
    <property type="match status" value="1"/>
</dbReference>
<evidence type="ECO:0000256" key="5">
    <source>
        <dbReference type="ARBA" id="ARBA00022801"/>
    </source>
</evidence>
<dbReference type="InterPro" id="IPR004853">
    <property type="entry name" value="Sugar_P_trans_dom"/>
</dbReference>
<comment type="similarity">
    <text evidence="1">Belongs to the glycosyltransferase 32 family.</text>
</comment>
<dbReference type="GO" id="GO:1901135">
    <property type="term" value="P:carbohydrate derivative metabolic process"/>
    <property type="evidence" value="ECO:0007669"/>
    <property type="project" value="UniProtKB-ARBA"/>
</dbReference>
<keyword evidence="7" id="KW-0472">Membrane</keyword>
<dbReference type="GO" id="GO:0004806">
    <property type="term" value="F:triacylglycerol lipase activity"/>
    <property type="evidence" value="ECO:0007669"/>
    <property type="project" value="InterPro"/>
</dbReference>
<evidence type="ECO:0000313" key="9">
    <source>
        <dbReference type="EMBL" id="OOO07762.1"/>
    </source>
</evidence>
<evidence type="ECO:0000256" key="2">
    <source>
        <dbReference type="ARBA" id="ARBA00022603"/>
    </source>
</evidence>
<feature type="domain" description="Sugar phosphate transporter" evidence="8">
    <location>
        <begin position="583"/>
        <end position="866"/>
    </location>
</feature>
<dbReference type="Pfam" id="PF03151">
    <property type="entry name" value="TPT"/>
    <property type="match status" value="1"/>
</dbReference>
<feature type="transmembrane region" description="Helical" evidence="7">
    <location>
        <begin position="650"/>
        <end position="674"/>
    </location>
</feature>
<dbReference type="EMBL" id="MKZY01000006">
    <property type="protein sequence ID" value="OOO07762.1"/>
    <property type="molecule type" value="Genomic_DNA"/>
</dbReference>
<keyword evidence="4" id="KW-0949">S-adenosyl-L-methionine</keyword>
<accession>A0A1S9DF94</accession>
<name>A0A1S9DF94_ASPOZ</name>
<dbReference type="PANTHER" id="PTHR34853">
    <property type="match status" value="1"/>
</dbReference>
<feature type="transmembrane region" description="Helical" evidence="7">
    <location>
        <begin position="765"/>
        <end position="786"/>
    </location>
</feature>
<comment type="caution">
    <text evidence="9">The sequence shown here is derived from an EMBL/GenBank/DDBJ whole genome shotgun (WGS) entry which is preliminary data.</text>
</comment>
<dbReference type="Pfam" id="PF04488">
    <property type="entry name" value="Gly_transf_sug"/>
    <property type="match status" value="1"/>
</dbReference>
<dbReference type="SUPFAM" id="SSF53448">
    <property type="entry name" value="Nucleotide-diphospho-sugar transferases"/>
    <property type="match status" value="1"/>
</dbReference>
<dbReference type="VEuPathDB" id="FungiDB:AO090010000618"/>
<dbReference type="SMR" id="A0A1S9DF94"/>
<evidence type="ECO:0000256" key="7">
    <source>
        <dbReference type="SAM" id="Phobius"/>
    </source>
</evidence>
<keyword evidence="2" id="KW-0489">Methyltransferase</keyword>
<dbReference type="InterPro" id="IPR007577">
    <property type="entry name" value="GlycoTrfase_DXD_sugar-bd_CS"/>
</dbReference>
<dbReference type="VEuPathDB" id="FungiDB:AO090010000619"/>
<dbReference type="Gene3D" id="3.40.50.150">
    <property type="entry name" value="Vaccinia Virus protein VP39"/>
    <property type="match status" value="1"/>
</dbReference>
<dbReference type="Gene3D" id="3.90.550.20">
    <property type="match status" value="1"/>
</dbReference>
<evidence type="ECO:0000259" key="8">
    <source>
        <dbReference type="Pfam" id="PF03151"/>
    </source>
</evidence>
<dbReference type="GO" id="GO:0016042">
    <property type="term" value="P:lipid catabolic process"/>
    <property type="evidence" value="ECO:0007669"/>
    <property type="project" value="InterPro"/>
</dbReference>
<keyword evidence="5" id="KW-0378">Hydrolase</keyword>
<evidence type="ECO:0000313" key="10">
    <source>
        <dbReference type="Proteomes" id="UP000190312"/>
    </source>
</evidence>
<dbReference type="InterPro" id="IPR029044">
    <property type="entry name" value="Nucleotide-diphossugar_trans"/>
</dbReference>
<reference evidence="9 10" key="1">
    <citation type="submission" date="2016-10" db="EMBL/GenBank/DDBJ databases">
        <title>Genome sequencing of Aspergillus oryzae BCC7051.</title>
        <authorList>
            <person name="Thammarongtham C."/>
            <person name="Vorapreeda T."/>
            <person name="Nookaew I."/>
            <person name="Srisuk T."/>
            <person name="Land M."/>
            <person name="Jeennor S."/>
            <person name="Laoteng K."/>
        </authorList>
    </citation>
    <scope>NUCLEOTIDE SEQUENCE [LARGE SCALE GENOMIC DNA]</scope>
    <source>
        <strain evidence="9 10">BCC7051</strain>
    </source>
</reference>
<comment type="similarity">
    <text evidence="6">Belongs to the class I-like SAM-binding methyltransferase superfamily. Cation-dependent O-methyltransferase family.</text>
</comment>
<dbReference type="SUPFAM" id="SSF53335">
    <property type="entry name" value="S-adenosyl-L-methionine-dependent methyltransferases"/>
    <property type="match status" value="1"/>
</dbReference>
<dbReference type="Gene3D" id="1.10.260.130">
    <property type="match status" value="1"/>
</dbReference>
<dbReference type="PANTHER" id="PTHR34853:SF5">
    <property type="entry name" value="LIP-DOMAIN-CONTAINING PROTEIN-RELATED"/>
    <property type="match status" value="1"/>
</dbReference>
<dbReference type="GO" id="GO:0032259">
    <property type="term" value="P:methylation"/>
    <property type="evidence" value="ECO:0007669"/>
    <property type="project" value="UniProtKB-KW"/>
</dbReference>
<dbReference type="Proteomes" id="UP000190312">
    <property type="component" value="Unassembled WGS sequence"/>
</dbReference>
<keyword evidence="7" id="KW-1133">Transmembrane helix</keyword>
<feature type="transmembrane region" description="Helical" evidence="7">
    <location>
        <begin position="706"/>
        <end position="725"/>
    </location>
</feature>
<dbReference type="InterPro" id="IPR002935">
    <property type="entry name" value="SAM_O-MeTrfase"/>
</dbReference>
<dbReference type="InterPro" id="IPR005152">
    <property type="entry name" value="Lipase_secreted"/>
</dbReference>
<evidence type="ECO:0000256" key="4">
    <source>
        <dbReference type="ARBA" id="ARBA00022691"/>
    </source>
</evidence>
<dbReference type="InterPro" id="IPR029058">
    <property type="entry name" value="AB_hydrolase_fold"/>
</dbReference>
<keyword evidence="3" id="KW-0808">Transferase</keyword>
<dbReference type="Pfam" id="PF13578">
    <property type="entry name" value="Methyltransf_24"/>
    <property type="match status" value="1"/>
</dbReference>
<evidence type="ECO:0000256" key="1">
    <source>
        <dbReference type="ARBA" id="ARBA00009003"/>
    </source>
</evidence>
<dbReference type="InterPro" id="IPR029063">
    <property type="entry name" value="SAM-dependent_MTases_sf"/>
</dbReference>
<feature type="transmembrane region" description="Helical" evidence="7">
    <location>
        <begin position="874"/>
        <end position="893"/>
    </location>
</feature>
<dbReference type="GO" id="GO:0008171">
    <property type="term" value="F:O-methyltransferase activity"/>
    <property type="evidence" value="ECO:0007669"/>
    <property type="project" value="InterPro"/>
</dbReference>